<gene>
    <name evidence="2" type="ORF">GIB67_025502</name>
</gene>
<evidence type="ECO:0000313" key="3">
    <source>
        <dbReference type="Proteomes" id="UP000541444"/>
    </source>
</evidence>
<protein>
    <submittedName>
        <fullName evidence="2">Uncharacterized protein</fullName>
    </submittedName>
</protein>
<dbReference type="PANTHER" id="PTHR35120:SF2">
    <property type="entry name" value="AMINOTRANSFERASE-LIKE PLANT MOBILE DOMAIN-CONTAINING PROTEIN"/>
    <property type="match status" value="1"/>
</dbReference>
<keyword evidence="3" id="KW-1185">Reference proteome</keyword>
<sequence length="925" mass="106020">MVKRKPGRRKPTTASRSNSLSQKEEMELSQNPKMIIEKIIQIQDPQLILDNRDEEVEEIPSLNPKEPNEVEVLQLQNPNLVEADDEAVVVDDETLIQNPNRVEEGMNIQNPKLIEVDTVIITNTVEKEQCLNIGSPSLLGLEGVLENQNPNLIEGDEGMKNQNPNLSERDEVIGNGNPNLSEGDEGMKNKNPNLSEGDEVMGNGNPNLIEVDELLEIENPNSLPMYVDIQSPTFMEEVEETGNGEPGADDDQQCQQLVGEEKHQEIEEPEGMIISPPQTISDIPDSHIPDVIFENPPLSIPRKATKRKKPLNKTQRAALEKKVQLVKENLEPIPFIPSKTLDFSRHEKLFKLLGLWDFAHIKFDREIQTDLLAQLIASYSSTSRGSMVNDWKVMVNRADLGRALKLPVKKDKGTALATADLDPEVFSEESISFILEFVSKWILLHDEEMWMTPNEVLGFIKLIKEGNLLKVDWPGLMWFMVEKELIQGAQLKSCYYASHLQYLMKAQREDLFKKEPRVEVLAVDGEDDLDLKMGSLEDLEKQEFEKQEYEKQQTELSLGQGNNESHVRDEDFLDFPEIKGEQWLLDGKNNANGFYLRRCNSDVVEGFGDQRLTKKEDEEQRYGVSTEGPSLERLASTDLFQAMEGKTSSPYNPHPMNLHDEEFLQSRANTDMNLGGPSTFGTSFKRELSQEDDDCDDSLNDHHKRMRNEGRWDHKQTETDFCLEQMINLANKARTVNAANEQACSEANMNVQVLITEVQQRDETIENLQKVRLEERQTRDAEIYKLESELLLMSNLLEGYKKALKENRRAFSEYRELVPYPVEPLYKDADGPGGVVLSTKEWKRQRLEKEEEDKLKRSVLEENIKDFQLCWFDRLEECQGKVSMMDERLCESAMEVNRLKEISDKRKTSETRSCIEEEEYTGLHS</sequence>
<proteinExistence type="predicted"/>
<name>A0A7J7PCI9_9MAGN</name>
<organism evidence="2 3">
    <name type="scientific">Kingdonia uniflora</name>
    <dbReference type="NCBI Taxonomy" id="39325"/>
    <lineage>
        <taxon>Eukaryota</taxon>
        <taxon>Viridiplantae</taxon>
        <taxon>Streptophyta</taxon>
        <taxon>Embryophyta</taxon>
        <taxon>Tracheophyta</taxon>
        <taxon>Spermatophyta</taxon>
        <taxon>Magnoliopsida</taxon>
        <taxon>Ranunculales</taxon>
        <taxon>Circaeasteraceae</taxon>
        <taxon>Kingdonia</taxon>
    </lineage>
</organism>
<feature type="compositionally biased region" description="Basic residues" evidence="1">
    <location>
        <begin position="1"/>
        <end position="11"/>
    </location>
</feature>
<dbReference type="EMBL" id="JACGCM010000002">
    <property type="protein sequence ID" value="KAF6177165.1"/>
    <property type="molecule type" value="Genomic_DNA"/>
</dbReference>
<comment type="caution">
    <text evidence="2">The sequence shown here is derived from an EMBL/GenBank/DDBJ whole genome shotgun (WGS) entry which is preliminary data.</text>
</comment>
<dbReference type="AlphaFoldDB" id="A0A7J7PCI9"/>
<reference evidence="2 3" key="1">
    <citation type="journal article" date="2020" name="IScience">
        <title>Genome Sequencing of the Endangered Kingdonia uniflora (Circaeasteraceae, Ranunculales) Reveals Potential Mechanisms of Evolutionary Specialization.</title>
        <authorList>
            <person name="Sun Y."/>
            <person name="Deng T."/>
            <person name="Zhang A."/>
            <person name="Moore M.J."/>
            <person name="Landis J.B."/>
            <person name="Lin N."/>
            <person name="Zhang H."/>
            <person name="Zhang X."/>
            <person name="Huang J."/>
            <person name="Zhang X."/>
            <person name="Sun H."/>
            <person name="Wang H."/>
        </authorList>
    </citation>
    <scope>NUCLEOTIDE SEQUENCE [LARGE SCALE GENOMIC DNA]</scope>
    <source>
        <strain evidence="2">TB1705</strain>
        <tissue evidence="2">Leaf</tissue>
    </source>
</reference>
<evidence type="ECO:0000256" key="1">
    <source>
        <dbReference type="SAM" id="MobiDB-lite"/>
    </source>
</evidence>
<evidence type="ECO:0000313" key="2">
    <source>
        <dbReference type="EMBL" id="KAF6177165.1"/>
    </source>
</evidence>
<dbReference type="PANTHER" id="PTHR35120">
    <property type="entry name" value="HISTONE ACETYLTRANSFERASE KAT6B-LIKE"/>
    <property type="match status" value="1"/>
</dbReference>
<dbReference type="Proteomes" id="UP000541444">
    <property type="component" value="Unassembled WGS sequence"/>
</dbReference>
<feature type="compositionally biased region" description="Polar residues" evidence="1">
    <location>
        <begin position="12"/>
        <end position="21"/>
    </location>
</feature>
<feature type="region of interest" description="Disordered" evidence="1">
    <location>
        <begin position="1"/>
        <end position="28"/>
    </location>
</feature>
<accession>A0A7J7PCI9</accession>
<dbReference type="OrthoDB" id="1935530at2759"/>